<dbReference type="EMBL" id="CP133615">
    <property type="protein sequence ID" value="WMV25274.1"/>
    <property type="molecule type" value="Genomic_DNA"/>
</dbReference>
<evidence type="ECO:0000313" key="2">
    <source>
        <dbReference type="Proteomes" id="UP001234989"/>
    </source>
</evidence>
<reference evidence="1" key="1">
    <citation type="submission" date="2023-08" db="EMBL/GenBank/DDBJ databases">
        <title>A de novo genome assembly of Solanum verrucosum Schlechtendal, a Mexican diploid species geographically isolated from the other diploid A-genome species in potato relatives.</title>
        <authorList>
            <person name="Hosaka K."/>
        </authorList>
    </citation>
    <scope>NUCLEOTIDE SEQUENCE</scope>
    <source>
        <tissue evidence="1">Young leaves</tissue>
    </source>
</reference>
<keyword evidence="2" id="KW-1185">Reference proteome</keyword>
<evidence type="ECO:0000313" key="1">
    <source>
        <dbReference type="EMBL" id="WMV25274.1"/>
    </source>
</evidence>
<dbReference type="AlphaFoldDB" id="A0AAF0QK30"/>
<organism evidence="1 2">
    <name type="scientific">Solanum verrucosum</name>
    <dbReference type="NCBI Taxonomy" id="315347"/>
    <lineage>
        <taxon>Eukaryota</taxon>
        <taxon>Viridiplantae</taxon>
        <taxon>Streptophyta</taxon>
        <taxon>Embryophyta</taxon>
        <taxon>Tracheophyta</taxon>
        <taxon>Spermatophyta</taxon>
        <taxon>Magnoliopsida</taxon>
        <taxon>eudicotyledons</taxon>
        <taxon>Gunneridae</taxon>
        <taxon>Pentapetalae</taxon>
        <taxon>asterids</taxon>
        <taxon>lamiids</taxon>
        <taxon>Solanales</taxon>
        <taxon>Solanaceae</taxon>
        <taxon>Solanoideae</taxon>
        <taxon>Solaneae</taxon>
        <taxon>Solanum</taxon>
    </lineage>
</organism>
<gene>
    <name evidence="1" type="ORF">MTR67_018659</name>
</gene>
<protein>
    <submittedName>
        <fullName evidence="1">Uncharacterized protein</fullName>
    </submittedName>
</protein>
<sequence length="23" mass="2712">MAELLLMLLDSWSFTQRTTLLKT</sequence>
<name>A0AAF0QK30_SOLVR</name>
<proteinExistence type="predicted"/>
<dbReference type="Proteomes" id="UP001234989">
    <property type="component" value="Chromosome 4"/>
</dbReference>
<accession>A0AAF0QK30</accession>